<reference evidence="1 2" key="1">
    <citation type="journal article" date="2019" name="Nat. Commun.">
        <title>The antimicrobial potential of Streptomyces from insect microbiomes.</title>
        <authorList>
            <person name="Chevrette M.G."/>
            <person name="Carlson C.M."/>
            <person name="Ortega H.E."/>
            <person name="Thomas C."/>
            <person name="Ananiev G.E."/>
            <person name="Barns K.J."/>
            <person name="Book A.J."/>
            <person name="Cagnazzo J."/>
            <person name="Carlos C."/>
            <person name="Flanigan W."/>
            <person name="Grubbs K.J."/>
            <person name="Horn H.A."/>
            <person name="Hoffmann F.M."/>
            <person name="Klassen J.L."/>
            <person name="Knack J.J."/>
            <person name="Lewin G.R."/>
            <person name="McDonald B.R."/>
            <person name="Muller L."/>
            <person name="Melo W.G.P."/>
            <person name="Pinto-Tomas A.A."/>
            <person name="Schmitz A."/>
            <person name="Wendt-Pienkowski E."/>
            <person name="Wildman S."/>
            <person name="Zhao M."/>
            <person name="Zhang F."/>
            <person name="Bugni T.S."/>
            <person name="Andes D.R."/>
            <person name="Pupo M.T."/>
            <person name="Currie C.R."/>
        </authorList>
    </citation>
    <scope>NUCLEOTIDE SEQUENCE [LARGE SCALE GENOMIC DNA]</scope>
    <source>
        <strain evidence="1 2">SID5840</strain>
    </source>
</reference>
<dbReference type="EMBL" id="WWHY01000001">
    <property type="protein sequence ID" value="MYR31695.1"/>
    <property type="molecule type" value="Genomic_DNA"/>
</dbReference>
<gene>
    <name evidence="1" type="ORF">GTW20_05275</name>
</gene>
<evidence type="ECO:0000313" key="1">
    <source>
        <dbReference type="EMBL" id="MYR31695.1"/>
    </source>
</evidence>
<sequence length="165" mass="18397">MIPQARNTAGTRAIPDVIRDPRQWWWGIQGGNPEAAAQDLRDLRAGLPLRAVAHLEAEHRYRQGLLIMRFGAAEPLTWRRYRPFRSYAEPIPIPSPIEILGIRAPRLLRPREYGLAGSCILDLRSGALKWRLAVVAIDVPVIIAALTEAESWAPGASTETPDPRV</sequence>
<evidence type="ECO:0000313" key="2">
    <source>
        <dbReference type="Proteomes" id="UP000467124"/>
    </source>
</evidence>
<proteinExistence type="predicted"/>
<protein>
    <submittedName>
        <fullName evidence="1">Uncharacterized protein</fullName>
    </submittedName>
</protein>
<organism evidence="1 2">
    <name type="scientific">Nocardiopsis alba</name>
    <dbReference type="NCBI Taxonomy" id="53437"/>
    <lineage>
        <taxon>Bacteria</taxon>
        <taxon>Bacillati</taxon>
        <taxon>Actinomycetota</taxon>
        <taxon>Actinomycetes</taxon>
        <taxon>Streptosporangiales</taxon>
        <taxon>Nocardiopsidaceae</taxon>
        <taxon>Nocardiopsis</taxon>
    </lineage>
</organism>
<dbReference type="AlphaFoldDB" id="A0A7K2IPH2"/>
<dbReference type="Proteomes" id="UP000467124">
    <property type="component" value="Unassembled WGS sequence"/>
</dbReference>
<comment type="caution">
    <text evidence="1">The sequence shown here is derived from an EMBL/GenBank/DDBJ whole genome shotgun (WGS) entry which is preliminary data.</text>
</comment>
<accession>A0A7K2IPH2</accession>
<dbReference type="RefSeq" id="WP_161110414.1">
    <property type="nucleotide sequence ID" value="NZ_WWHY01000001.1"/>
</dbReference>
<name>A0A7K2IPH2_9ACTN</name>